<evidence type="ECO:0000313" key="2">
    <source>
        <dbReference type="EMBL" id="CAE7938346.1"/>
    </source>
</evidence>
<feature type="compositionally biased region" description="Basic and acidic residues" evidence="1">
    <location>
        <begin position="1"/>
        <end position="11"/>
    </location>
</feature>
<evidence type="ECO:0000256" key="1">
    <source>
        <dbReference type="SAM" id="MobiDB-lite"/>
    </source>
</evidence>
<evidence type="ECO:0000313" key="3">
    <source>
        <dbReference type="Proteomes" id="UP000601435"/>
    </source>
</evidence>
<accession>A0A813C2B5</accession>
<feature type="region of interest" description="Disordered" evidence="1">
    <location>
        <begin position="1"/>
        <end position="34"/>
    </location>
</feature>
<feature type="region of interest" description="Disordered" evidence="1">
    <location>
        <begin position="229"/>
        <end position="255"/>
    </location>
</feature>
<organism evidence="2 3">
    <name type="scientific">Symbiodinium necroappetens</name>
    <dbReference type="NCBI Taxonomy" id="1628268"/>
    <lineage>
        <taxon>Eukaryota</taxon>
        <taxon>Sar</taxon>
        <taxon>Alveolata</taxon>
        <taxon>Dinophyceae</taxon>
        <taxon>Suessiales</taxon>
        <taxon>Symbiodiniaceae</taxon>
        <taxon>Symbiodinium</taxon>
    </lineage>
</organism>
<keyword evidence="3" id="KW-1185">Reference proteome</keyword>
<dbReference type="PANTHER" id="PTHR11439">
    <property type="entry name" value="GAG-POL-RELATED RETROTRANSPOSON"/>
    <property type="match status" value="1"/>
</dbReference>
<gene>
    <name evidence="2" type="primary">TY5A</name>
    <name evidence="2" type="ORF">SNEC2469_LOCUS33121</name>
</gene>
<sequence length="736" mass="81605">MPPSEKGRDEQSDGINDPLQDLPDSLDEYAPTDPGLDLAELSVEEFEGLFGELEPKLEAKALDVPPATPQDALEGHAEGVEGELEYLDDDKLEAELKDATSGVELVTLRYFVGLKSKDGIYVRRAIPMVTRFVEEENASESLEAVAEKYWRAGTFAEEEFREVMTMLQGSEATLKDDSSSERIAMEIKEDSSPAEWASLLLMHASDVPMHRDFRNPDWVIVGYSRLGGASGKGPASTRGRQSEVQGPLNVDEQPDSNTSLVAWDLSEGVQEELPPEVTAPEPYYHGYWEDEWVPSTNNASGGEQDQIGNASPCEGWETEWTTGGHPVLIRLEMVIIGQARLQKTASDENLWQIIVSGNTVIGHVLVYVDDLLVVSMWQTAKAFHEWVKQRWQCSDLEKAGEDKALRFLGIDIYEERDEHGPCGFSLAQEGYIDELVRSHDLSRSCRSNVPVPKEWIREAPIEEIGFTDETLQGAQRITGELLWVSQRTRVDIAFGVGLMSSWTMKAPAFVTKVGLRILAYLANTRSMRLSLTPDDTAGLQVFTDASFAPYGERSISGITVQLSGRCVFWKSRRQSLVSLSTAECELIAACEGVVLAQSVQALASEVSGEHLDITLRVDNTAAITLAEGGGSQRTREVQLADILTKALPAPRLELLNGMLGAWSPVPKEEEDNDHVDLDLYVIVVMMACSVLFIWELGIVESLKAPSKELDLKDHVKLEFKQMDLRVCLMYSYVNSR</sequence>
<dbReference type="PANTHER" id="PTHR11439:SF463">
    <property type="entry name" value="REVERSE TRANSCRIPTASE TY1_COPIA-TYPE DOMAIN-CONTAINING PROTEIN"/>
    <property type="match status" value="1"/>
</dbReference>
<name>A0A813C2B5_9DINO</name>
<comment type="caution">
    <text evidence="2">The sequence shown here is derived from an EMBL/GenBank/DDBJ whole genome shotgun (WGS) entry which is preliminary data.</text>
</comment>
<reference evidence="2" key="1">
    <citation type="submission" date="2021-02" db="EMBL/GenBank/DDBJ databases">
        <authorList>
            <person name="Dougan E. K."/>
            <person name="Rhodes N."/>
            <person name="Thang M."/>
            <person name="Chan C."/>
        </authorList>
    </citation>
    <scope>NUCLEOTIDE SEQUENCE</scope>
</reference>
<dbReference type="EMBL" id="CAJNJA010086141">
    <property type="protein sequence ID" value="CAE7938346.1"/>
    <property type="molecule type" value="Genomic_DNA"/>
</dbReference>
<dbReference type="OrthoDB" id="123335at2759"/>
<dbReference type="AlphaFoldDB" id="A0A813C2B5"/>
<dbReference type="Proteomes" id="UP000601435">
    <property type="component" value="Unassembled WGS sequence"/>
</dbReference>
<dbReference type="CDD" id="cd09272">
    <property type="entry name" value="RNase_HI_RT_Ty1"/>
    <property type="match status" value="1"/>
</dbReference>
<protein>
    <submittedName>
        <fullName evidence="2">TY5A protein</fullName>
    </submittedName>
</protein>
<proteinExistence type="predicted"/>